<dbReference type="GO" id="GO:0032259">
    <property type="term" value="P:methylation"/>
    <property type="evidence" value="ECO:0007669"/>
    <property type="project" value="UniProtKB-KW"/>
</dbReference>
<dbReference type="InterPro" id="IPR048976">
    <property type="entry name" value="WHD_PKMT"/>
</dbReference>
<dbReference type="SUPFAM" id="SSF53335">
    <property type="entry name" value="S-adenosyl-L-methionine-dependent methyltransferases"/>
    <property type="match status" value="1"/>
</dbReference>
<dbReference type="CDD" id="cd02440">
    <property type="entry name" value="AdoMet_MTases"/>
    <property type="match status" value="1"/>
</dbReference>
<organism evidence="4 5">
    <name type="scientific">Sphingomonas horti</name>
    <dbReference type="NCBI Taxonomy" id="2682842"/>
    <lineage>
        <taxon>Bacteria</taxon>
        <taxon>Pseudomonadati</taxon>
        <taxon>Pseudomonadota</taxon>
        <taxon>Alphaproteobacteria</taxon>
        <taxon>Sphingomonadales</taxon>
        <taxon>Sphingomonadaceae</taxon>
        <taxon>Sphingomonas</taxon>
    </lineage>
</organism>
<dbReference type="Pfam" id="PF21782">
    <property type="entry name" value="WHD_PKMT"/>
    <property type="match status" value="1"/>
</dbReference>
<protein>
    <submittedName>
        <fullName evidence="4">Methyltransferase domain-containing protein</fullName>
    </submittedName>
</protein>
<comment type="caution">
    <text evidence="4">The sequence shown here is derived from an EMBL/GenBank/DDBJ whole genome shotgun (WGS) entry which is preliminary data.</text>
</comment>
<evidence type="ECO:0000256" key="1">
    <source>
        <dbReference type="SAM" id="MobiDB-lite"/>
    </source>
</evidence>
<dbReference type="AlphaFoldDB" id="A0A6I4IXU3"/>
<keyword evidence="5" id="KW-1185">Reference proteome</keyword>
<accession>A0A6I4IXU3</accession>
<keyword evidence="4" id="KW-0808">Transferase</keyword>
<dbReference type="InterPro" id="IPR029063">
    <property type="entry name" value="SAM-dependent_MTases_sf"/>
</dbReference>
<sequence>MSTPLARPISARPESMVSGGGNCPDATEELRGVRTSGIQPPAWRCRMSNKASKRCNRQQGDSAMDGGTRYDRVQYPAGLYPTTLPDRLAAIARIHGLAAPDPATAHVLEVAGGDGVNVIAMAAAWPAARFLSFDLSAAAVARGGALAEAAGLSNVRVEVGDVIEAAKSMAGPFDYIIVHGLYAWVPEPVRVATLKLIGRLLSPNGVAFVSYNAQPGGHLRTAIREMLMHHVRDIADPAARVARAREVLRDFSAPRPTDRPAISALRQIAEPMLRKNNGSLYHDELSDCYAPVSLAEFVAAAAPHGLGFLADALPAMVYDGLPGRDLSDAETVHAAQADDYDVVTFFHQTLLVRSGRGPRRRIDPACFANLFASSTAKRTGEISFVFDEREFEVEDAWLADFLGALGEAWPRRLALSGFASSAERCDALIRLYQREIVALHAAPLPAALDPGERPCASPLARAQLVRGDVTLYTLDHRMLAFVEPGPRAFLALLDGTRDRAQLAADWAASGYGDQVSVDEALRQVAHAGTLTY</sequence>
<dbReference type="EMBL" id="WQMS01000001">
    <property type="protein sequence ID" value="MVO76788.1"/>
    <property type="molecule type" value="Genomic_DNA"/>
</dbReference>
<dbReference type="InterPro" id="IPR041698">
    <property type="entry name" value="Methyltransf_25"/>
</dbReference>
<dbReference type="GO" id="GO:0008168">
    <property type="term" value="F:methyltransferase activity"/>
    <property type="evidence" value="ECO:0007669"/>
    <property type="project" value="UniProtKB-KW"/>
</dbReference>
<feature type="region of interest" description="Disordered" evidence="1">
    <location>
        <begin position="1"/>
        <end position="35"/>
    </location>
</feature>
<feature type="domain" description="PKMT C-terminal winged helix" evidence="3">
    <location>
        <begin position="452"/>
        <end position="523"/>
    </location>
</feature>
<feature type="domain" description="Methyltransferase" evidence="2">
    <location>
        <begin position="107"/>
        <end position="205"/>
    </location>
</feature>
<dbReference type="Proteomes" id="UP000441389">
    <property type="component" value="Unassembled WGS sequence"/>
</dbReference>
<evidence type="ECO:0000313" key="4">
    <source>
        <dbReference type="EMBL" id="MVO76788.1"/>
    </source>
</evidence>
<evidence type="ECO:0000313" key="5">
    <source>
        <dbReference type="Proteomes" id="UP000441389"/>
    </source>
</evidence>
<name>A0A6I4IXU3_9SPHN</name>
<dbReference type="Pfam" id="PF13649">
    <property type="entry name" value="Methyltransf_25"/>
    <property type="match status" value="1"/>
</dbReference>
<dbReference type="PANTHER" id="PTHR43667:SF2">
    <property type="entry name" value="FATTY ACID C-METHYL TRANSFERASE"/>
    <property type="match status" value="1"/>
</dbReference>
<dbReference type="PANTHER" id="PTHR43667">
    <property type="entry name" value="CYCLOPROPANE-FATTY-ACYL-PHOSPHOLIPID SYNTHASE"/>
    <property type="match status" value="1"/>
</dbReference>
<dbReference type="InterPro" id="IPR050723">
    <property type="entry name" value="CFA/CMAS"/>
</dbReference>
<keyword evidence="4" id="KW-0489">Methyltransferase</keyword>
<evidence type="ECO:0000259" key="3">
    <source>
        <dbReference type="Pfam" id="PF21782"/>
    </source>
</evidence>
<gene>
    <name evidence="4" type="ORF">GON01_02380</name>
</gene>
<dbReference type="Gene3D" id="3.40.50.150">
    <property type="entry name" value="Vaccinia Virus protein VP39"/>
    <property type="match status" value="1"/>
</dbReference>
<proteinExistence type="predicted"/>
<evidence type="ECO:0000259" key="2">
    <source>
        <dbReference type="Pfam" id="PF13649"/>
    </source>
</evidence>
<reference evidence="4 5" key="1">
    <citation type="submission" date="2019-12" db="EMBL/GenBank/DDBJ databases">
        <authorList>
            <person name="Huq M.A."/>
        </authorList>
    </citation>
    <scope>NUCLEOTIDE SEQUENCE [LARGE SCALE GENOMIC DNA]</scope>
    <source>
        <strain evidence="4 5">MAH-20</strain>
    </source>
</reference>